<proteinExistence type="predicted"/>
<evidence type="ECO:0000256" key="1">
    <source>
        <dbReference type="SAM" id="Phobius"/>
    </source>
</evidence>
<keyword evidence="3" id="KW-1185">Reference proteome</keyword>
<feature type="transmembrane region" description="Helical" evidence="1">
    <location>
        <begin position="107"/>
        <end position="127"/>
    </location>
</feature>
<evidence type="ECO:0000313" key="3">
    <source>
        <dbReference type="Proteomes" id="UP000053660"/>
    </source>
</evidence>
<feature type="non-terminal residue" evidence="2">
    <location>
        <position position="1"/>
    </location>
</feature>
<sequence>LRLLYDANVYKIPVKLYLPSSILQSCCRTRRSYNGCGHQCHVETNSRLRAQADDVLRLRSQYGHTFNDGGIGSRMGHGWPNRRAGLDYSAEAGAGTVLMFISPYLSVYHYCFLLFSTLTLATCCFIYEAGKTERMEEEECKRKYLEAGNVFTQEKQ</sequence>
<accession>A0A0B1S2K6</accession>
<reference evidence="2 3" key="1">
    <citation type="submission" date="2014-03" db="EMBL/GenBank/DDBJ databases">
        <title>Draft genome of the hookworm Oesophagostomum dentatum.</title>
        <authorList>
            <person name="Mitreva M."/>
        </authorList>
    </citation>
    <scope>NUCLEOTIDE SEQUENCE [LARGE SCALE GENOMIC DNA]</scope>
    <source>
        <strain evidence="2 3">OD-Hann</strain>
    </source>
</reference>
<organism evidence="2 3">
    <name type="scientific">Oesophagostomum dentatum</name>
    <name type="common">Nodular worm</name>
    <dbReference type="NCBI Taxonomy" id="61180"/>
    <lineage>
        <taxon>Eukaryota</taxon>
        <taxon>Metazoa</taxon>
        <taxon>Ecdysozoa</taxon>
        <taxon>Nematoda</taxon>
        <taxon>Chromadorea</taxon>
        <taxon>Rhabditida</taxon>
        <taxon>Rhabditina</taxon>
        <taxon>Rhabditomorpha</taxon>
        <taxon>Strongyloidea</taxon>
        <taxon>Strongylidae</taxon>
        <taxon>Oesophagostomum</taxon>
    </lineage>
</organism>
<dbReference type="AlphaFoldDB" id="A0A0B1S2K6"/>
<keyword evidence="1" id="KW-0472">Membrane</keyword>
<gene>
    <name evidence="2" type="ORF">OESDEN_22668</name>
</gene>
<name>A0A0B1S2K6_OESDE</name>
<keyword evidence="1" id="KW-1133">Transmembrane helix</keyword>
<dbReference type="EMBL" id="KN610492">
    <property type="protein sequence ID" value="KHJ77712.1"/>
    <property type="molecule type" value="Genomic_DNA"/>
</dbReference>
<evidence type="ECO:0000313" key="2">
    <source>
        <dbReference type="EMBL" id="KHJ77712.1"/>
    </source>
</evidence>
<protein>
    <submittedName>
        <fullName evidence="2">Uncharacterized protein</fullName>
    </submittedName>
</protein>
<keyword evidence="1" id="KW-0812">Transmembrane</keyword>
<dbReference type="Proteomes" id="UP000053660">
    <property type="component" value="Unassembled WGS sequence"/>
</dbReference>